<dbReference type="InterPro" id="IPR050834">
    <property type="entry name" value="Glycosyltransf_2"/>
</dbReference>
<reference evidence="2" key="2">
    <citation type="submission" date="2021-04" db="EMBL/GenBank/DDBJ databases">
        <authorList>
            <person name="Gilroy R."/>
        </authorList>
    </citation>
    <scope>NUCLEOTIDE SEQUENCE</scope>
    <source>
        <strain evidence="2">CHK186-16707</strain>
    </source>
</reference>
<dbReference type="Pfam" id="PF00535">
    <property type="entry name" value="Glycos_transf_2"/>
    <property type="match status" value="1"/>
</dbReference>
<gene>
    <name evidence="2" type="ORF">H9962_00645</name>
</gene>
<dbReference type="AlphaFoldDB" id="A0A9D2HCT7"/>
<feature type="domain" description="Glycosyltransferase 2-like" evidence="1">
    <location>
        <begin position="7"/>
        <end position="131"/>
    </location>
</feature>
<dbReference type="InterPro" id="IPR001173">
    <property type="entry name" value="Glyco_trans_2-like"/>
</dbReference>
<evidence type="ECO:0000313" key="2">
    <source>
        <dbReference type="EMBL" id="HJA07690.1"/>
    </source>
</evidence>
<organism evidence="2 3">
    <name type="scientific">Candidatus Mailhella merdigallinarum</name>
    <dbReference type="NCBI Taxonomy" id="2838658"/>
    <lineage>
        <taxon>Bacteria</taxon>
        <taxon>Pseudomonadati</taxon>
        <taxon>Thermodesulfobacteriota</taxon>
        <taxon>Desulfovibrionia</taxon>
        <taxon>Desulfovibrionales</taxon>
        <taxon>Desulfovibrionaceae</taxon>
        <taxon>Mailhella</taxon>
    </lineage>
</organism>
<dbReference type="SUPFAM" id="SSF53448">
    <property type="entry name" value="Nucleotide-diphospho-sugar transferases"/>
    <property type="match status" value="1"/>
</dbReference>
<evidence type="ECO:0000259" key="1">
    <source>
        <dbReference type="Pfam" id="PF00535"/>
    </source>
</evidence>
<accession>A0A9D2HCT7</accession>
<dbReference type="PANTHER" id="PTHR43685:SF2">
    <property type="entry name" value="GLYCOSYLTRANSFERASE 2-LIKE DOMAIN-CONTAINING PROTEIN"/>
    <property type="match status" value="1"/>
</dbReference>
<dbReference type="EMBL" id="DXAN01000002">
    <property type="protein sequence ID" value="HJA07690.1"/>
    <property type="molecule type" value="Genomic_DNA"/>
</dbReference>
<protein>
    <submittedName>
        <fullName evidence="2">Glycosyltransferase family 2 protein</fullName>
    </submittedName>
</protein>
<reference evidence="2" key="1">
    <citation type="journal article" date="2021" name="PeerJ">
        <title>Extensive microbial diversity within the chicken gut microbiome revealed by metagenomics and culture.</title>
        <authorList>
            <person name="Gilroy R."/>
            <person name="Ravi A."/>
            <person name="Getino M."/>
            <person name="Pursley I."/>
            <person name="Horton D.L."/>
            <person name="Alikhan N.F."/>
            <person name="Baker D."/>
            <person name="Gharbi K."/>
            <person name="Hall N."/>
            <person name="Watson M."/>
            <person name="Adriaenssens E.M."/>
            <person name="Foster-Nyarko E."/>
            <person name="Jarju S."/>
            <person name="Secka A."/>
            <person name="Antonio M."/>
            <person name="Oren A."/>
            <person name="Chaudhuri R.R."/>
            <person name="La Ragione R."/>
            <person name="Hildebrand F."/>
            <person name="Pallen M.J."/>
        </authorList>
    </citation>
    <scope>NUCLEOTIDE SEQUENCE</scope>
    <source>
        <strain evidence="2">CHK186-16707</strain>
    </source>
</reference>
<evidence type="ECO:0000313" key="3">
    <source>
        <dbReference type="Proteomes" id="UP000824225"/>
    </source>
</evidence>
<dbReference type="PANTHER" id="PTHR43685">
    <property type="entry name" value="GLYCOSYLTRANSFERASE"/>
    <property type="match status" value="1"/>
</dbReference>
<dbReference type="InterPro" id="IPR029044">
    <property type="entry name" value="Nucleotide-diphossugar_trans"/>
</dbReference>
<dbReference type="Proteomes" id="UP000824225">
    <property type="component" value="Unassembled WGS sequence"/>
</dbReference>
<sequence length="343" mass="39301">MSEPLVSILIPNYNHARYLDKCITSALRQTWKNTEIIVLDNQSSDDSVRVAAKYAKDGVRVCRNITNIRNLTYRVLAEQLSSGKYLILLGADDALEPDFIEKAVQLMERHPNVGYVHGERDFVREDGSRIELDPFFNCSFVCPGESIMPLYMVTTIAHPAQGVVRRAAFDACGGYEMEIDHMNADKSLWFYLSAVSDYAYIRDKCTRIRISAGTETALTQRNFQHPLLCHLIVKDMLRFARQKNYPKVLVREKEALECLAQEFVGYAGGQIRQDNFDGGLRYLRYAEVLSREIVDDVRWQKLNDMCGQRQRDDAYLDSIDTAHLARKRGYAPPENFTEISFEA</sequence>
<comment type="caution">
    <text evidence="2">The sequence shown here is derived from an EMBL/GenBank/DDBJ whole genome shotgun (WGS) entry which is preliminary data.</text>
</comment>
<dbReference type="Gene3D" id="3.90.550.10">
    <property type="entry name" value="Spore Coat Polysaccharide Biosynthesis Protein SpsA, Chain A"/>
    <property type="match status" value="1"/>
</dbReference>
<proteinExistence type="predicted"/>
<dbReference type="CDD" id="cd00761">
    <property type="entry name" value="Glyco_tranf_GTA_type"/>
    <property type="match status" value="1"/>
</dbReference>
<name>A0A9D2HCT7_9BACT</name>